<organism evidence="2 3">
    <name type="scientific">Panacibacter ginsenosidivorans</name>
    <dbReference type="NCBI Taxonomy" id="1813871"/>
    <lineage>
        <taxon>Bacteria</taxon>
        <taxon>Pseudomonadati</taxon>
        <taxon>Bacteroidota</taxon>
        <taxon>Chitinophagia</taxon>
        <taxon>Chitinophagales</taxon>
        <taxon>Chitinophagaceae</taxon>
        <taxon>Panacibacter</taxon>
    </lineage>
</organism>
<dbReference type="Gene3D" id="3.30.460.10">
    <property type="entry name" value="Beta Polymerase, domain 2"/>
    <property type="match status" value="1"/>
</dbReference>
<dbReference type="PANTHER" id="PTHR33933:SF1">
    <property type="entry name" value="PROTEIN ADENYLYLTRANSFERASE MNTA-RELATED"/>
    <property type="match status" value="1"/>
</dbReference>
<dbReference type="Gene3D" id="1.20.120.330">
    <property type="entry name" value="Nucleotidyltransferases domain 2"/>
    <property type="match status" value="1"/>
</dbReference>
<dbReference type="SUPFAM" id="SSF81593">
    <property type="entry name" value="Nucleotidyltransferase substrate binding subunit/domain"/>
    <property type="match status" value="1"/>
</dbReference>
<proteinExistence type="predicted"/>
<dbReference type="InterPro" id="IPR052548">
    <property type="entry name" value="Type_VII_TA_antitoxin"/>
</dbReference>
<dbReference type="CDD" id="cd05403">
    <property type="entry name" value="NT_KNTase_like"/>
    <property type="match status" value="1"/>
</dbReference>
<dbReference type="Pfam" id="PF05168">
    <property type="entry name" value="HEPN"/>
    <property type="match status" value="1"/>
</dbReference>
<protein>
    <submittedName>
        <fullName evidence="2">HEPN domain-containing protein</fullName>
    </submittedName>
</protein>
<evidence type="ECO:0000313" key="3">
    <source>
        <dbReference type="Proteomes" id="UP000321533"/>
    </source>
</evidence>
<dbReference type="Proteomes" id="UP000321533">
    <property type="component" value="Chromosome"/>
</dbReference>
<feature type="domain" description="HEPN" evidence="1">
    <location>
        <begin position="155"/>
        <end position="277"/>
    </location>
</feature>
<dbReference type="SUPFAM" id="SSF81301">
    <property type="entry name" value="Nucleotidyltransferase"/>
    <property type="match status" value="1"/>
</dbReference>
<sequence length="286" mass="33667">MKTSLEHLPKTKQEQILQIVEIIKEVAVPEKIILFGSYATGKWVEDNYIEKGIKYEYISDYDFLVVTEDNEEKDYVLKDIIVNRSHDISKVPVNPIIHSISYVNEGLEFGQYFFADIIREGIILYNTQKSDFSNPKELTPTEMRIVAQRYFDQWFKSGEEFFIDANNAFKRNSLNHSAFYLHQSAERFYNTILLVITGYKPKTHNLDKLRRHAKNLSEELFLIFPYPTNDQHESHLFDLIKRGYIDARYKEDYVISKNEVSILISRIDEMRKTVGRVCAEKISLLK</sequence>
<keyword evidence="3" id="KW-1185">Reference proteome</keyword>
<dbReference type="PANTHER" id="PTHR33933">
    <property type="entry name" value="NUCLEOTIDYLTRANSFERASE"/>
    <property type="match status" value="1"/>
</dbReference>
<dbReference type="OrthoDB" id="1321649at2"/>
<reference evidence="2 3" key="1">
    <citation type="journal article" date="2016" name="Int. J. Syst. Evol. Microbiol.">
        <title>Panacibacter ginsenosidivorans gen. nov., sp. nov., with ginsenoside converting activity isolated from soil of a ginseng field.</title>
        <authorList>
            <person name="Siddiqi M.Z."/>
            <person name="Muhammad Shafi S."/>
            <person name="Choi K.D."/>
            <person name="Im W.T."/>
        </authorList>
    </citation>
    <scope>NUCLEOTIDE SEQUENCE [LARGE SCALE GENOMIC DNA]</scope>
    <source>
        <strain evidence="2 3">Gsoil1550</strain>
    </source>
</reference>
<dbReference type="EMBL" id="CP042435">
    <property type="protein sequence ID" value="QEC69318.1"/>
    <property type="molecule type" value="Genomic_DNA"/>
</dbReference>
<dbReference type="PROSITE" id="PS50910">
    <property type="entry name" value="HEPN"/>
    <property type="match status" value="1"/>
</dbReference>
<dbReference type="AlphaFoldDB" id="A0A5B8VG90"/>
<dbReference type="InterPro" id="IPR007842">
    <property type="entry name" value="HEPN_dom"/>
</dbReference>
<gene>
    <name evidence="2" type="ORF">FRZ67_19135</name>
</gene>
<dbReference type="RefSeq" id="WP_147192195.1">
    <property type="nucleotide sequence ID" value="NZ_CP042435.1"/>
</dbReference>
<dbReference type="KEGG" id="pgin:FRZ67_19135"/>
<name>A0A5B8VG90_9BACT</name>
<accession>A0A5B8VG90</accession>
<evidence type="ECO:0000259" key="1">
    <source>
        <dbReference type="PROSITE" id="PS50910"/>
    </source>
</evidence>
<evidence type="ECO:0000313" key="2">
    <source>
        <dbReference type="EMBL" id="QEC69318.1"/>
    </source>
</evidence>
<dbReference type="SMART" id="SM00748">
    <property type="entry name" value="HEPN"/>
    <property type="match status" value="1"/>
</dbReference>
<dbReference type="InterPro" id="IPR043519">
    <property type="entry name" value="NT_sf"/>
</dbReference>